<feature type="domain" description="Phospholipase/carboxylesterase/thioesterase" evidence="3">
    <location>
        <begin position="110"/>
        <end position="221"/>
    </location>
</feature>
<feature type="compositionally biased region" description="Polar residues" evidence="2">
    <location>
        <begin position="11"/>
        <end position="21"/>
    </location>
</feature>
<accession>A0ABT0UJQ9</accession>
<evidence type="ECO:0000256" key="1">
    <source>
        <dbReference type="ARBA" id="ARBA00022729"/>
    </source>
</evidence>
<gene>
    <name evidence="4" type="ORF">NBG84_10295</name>
</gene>
<evidence type="ECO:0000256" key="2">
    <source>
        <dbReference type="SAM" id="MobiDB-lite"/>
    </source>
</evidence>
<protein>
    <submittedName>
        <fullName evidence="4">Prolyl oligopeptidase family serine peptidase</fullName>
    </submittedName>
</protein>
<dbReference type="InterPro" id="IPR029058">
    <property type="entry name" value="AB_hydrolase_fold"/>
</dbReference>
<feature type="compositionally biased region" description="Basic and acidic residues" evidence="2">
    <location>
        <begin position="1"/>
        <end position="10"/>
    </location>
</feature>
<proteinExistence type="predicted"/>
<keyword evidence="1" id="KW-0732">Signal</keyword>
<dbReference type="EMBL" id="JAMQAW010000008">
    <property type="protein sequence ID" value="MCM2388680.1"/>
    <property type="molecule type" value="Genomic_DNA"/>
</dbReference>
<dbReference type="Proteomes" id="UP001431429">
    <property type="component" value="Unassembled WGS sequence"/>
</dbReference>
<sequence>MAKGLTEESIVRSSQSVTPTARKNDPVQGESAPADALPYLLYLPDGYDLDPDRQWPLVLFLHGAGERGSDLLGVTTQGLPKSVEAGGDYPFVIVAPQCPWHSSWTSELTTLSVLLDEVSVEYRVDPDRTYVTGLSMGGRGTWAMATRYPDRFAAIAPICGGWLPEAVGRIRRLPVWAFHGEEDTVVPIAHTEELVAALESFGGDVRFTRYPDTDHDSWTRSYDDPELYAWLLAQRRGG</sequence>
<name>A0ABT0UJQ9_9ACTN</name>
<feature type="region of interest" description="Disordered" evidence="2">
    <location>
        <begin position="1"/>
        <end position="31"/>
    </location>
</feature>
<dbReference type="InterPro" id="IPR050955">
    <property type="entry name" value="Plant_Biomass_Hydrol_Est"/>
</dbReference>
<dbReference type="RefSeq" id="WP_250919020.1">
    <property type="nucleotide sequence ID" value="NZ_JAMQAW010000008.1"/>
</dbReference>
<dbReference type="InterPro" id="IPR003140">
    <property type="entry name" value="PLipase/COase/thioEstase"/>
</dbReference>
<evidence type="ECO:0000313" key="5">
    <source>
        <dbReference type="Proteomes" id="UP001431429"/>
    </source>
</evidence>
<keyword evidence="5" id="KW-1185">Reference proteome</keyword>
<dbReference type="Pfam" id="PF02230">
    <property type="entry name" value="Abhydrolase_2"/>
    <property type="match status" value="1"/>
</dbReference>
<evidence type="ECO:0000313" key="4">
    <source>
        <dbReference type="EMBL" id="MCM2388680.1"/>
    </source>
</evidence>
<evidence type="ECO:0000259" key="3">
    <source>
        <dbReference type="Pfam" id="PF02230"/>
    </source>
</evidence>
<comment type="caution">
    <text evidence="4">The sequence shown here is derived from an EMBL/GenBank/DDBJ whole genome shotgun (WGS) entry which is preliminary data.</text>
</comment>
<dbReference type="Gene3D" id="3.40.50.1820">
    <property type="entry name" value="alpha/beta hydrolase"/>
    <property type="match status" value="1"/>
</dbReference>
<dbReference type="PANTHER" id="PTHR43037:SF1">
    <property type="entry name" value="BLL1128 PROTEIN"/>
    <property type="match status" value="1"/>
</dbReference>
<dbReference type="SUPFAM" id="SSF53474">
    <property type="entry name" value="alpha/beta-Hydrolases"/>
    <property type="match status" value="1"/>
</dbReference>
<organism evidence="4 5">
    <name type="scientific">Streptomyces albipurpureus</name>
    <dbReference type="NCBI Taxonomy" id="2897419"/>
    <lineage>
        <taxon>Bacteria</taxon>
        <taxon>Bacillati</taxon>
        <taxon>Actinomycetota</taxon>
        <taxon>Actinomycetes</taxon>
        <taxon>Kitasatosporales</taxon>
        <taxon>Streptomycetaceae</taxon>
        <taxon>Streptomyces</taxon>
    </lineage>
</organism>
<reference evidence="4" key="1">
    <citation type="submission" date="2022-06" db="EMBL/GenBank/DDBJ databases">
        <title>Genome public.</title>
        <authorList>
            <person name="Sun Q."/>
        </authorList>
    </citation>
    <scope>NUCLEOTIDE SEQUENCE</scope>
    <source>
        <strain evidence="4">CWNU-1</strain>
    </source>
</reference>
<dbReference type="PANTHER" id="PTHR43037">
    <property type="entry name" value="UNNAMED PRODUCT-RELATED"/>
    <property type="match status" value="1"/>
</dbReference>